<organism evidence="2 3">
    <name type="scientific">candidate division MSBL1 archaeon SCGC-AAA382K21</name>
    <dbReference type="NCBI Taxonomy" id="1698283"/>
    <lineage>
        <taxon>Archaea</taxon>
        <taxon>Methanobacteriati</taxon>
        <taxon>Methanobacteriota</taxon>
        <taxon>candidate division MSBL1</taxon>
    </lineage>
</organism>
<dbReference type="InterPro" id="IPR001845">
    <property type="entry name" value="HTH_ArsR_DNA-bd_dom"/>
</dbReference>
<dbReference type="AlphaFoldDB" id="A0A133VLK6"/>
<dbReference type="Proteomes" id="UP000070504">
    <property type="component" value="Unassembled WGS sequence"/>
</dbReference>
<evidence type="ECO:0000259" key="1">
    <source>
        <dbReference type="Pfam" id="PF01022"/>
    </source>
</evidence>
<accession>A0A133VLK6</accession>
<gene>
    <name evidence="2" type="ORF">AKJ54_00405</name>
</gene>
<protein>
    <recommendedName>
        <fullName evidence="1">HTH arsR-type domain-containing protein</fullName>
    </recommendedName>
</protein>
<dbReference type="Pfam" id="PF01022">
    <property type="entry name" value="HTH_5"/>
    <property type="match status" value="1"/>
</dbReference>
<sequence>MPERKFNDASELIDEILNLLEEGEEADVREVSHEIGFDESETRETLEILEMMGLVKNLARPSSFGTETLKVSA</sequence>
<dbReference type="GO" id="GO:0003700">
    <property type="term" value="F:DNA-binding transcription factor activity"/>
    <property type="evidence" value="ECO:0007669"/>
    <property type="project" value="InterPro"/>
</dbReference>
<name>A0A133VLK6_9EURY</name>
<dbReference type="SUPFAM" id="SSF46785">
    <property type="entry name" value="Winged helix' DNA-binding domain"/>
    <property type="match status" value="1"/>
</dbReference>
<evidence type="ECO:0000313" key="2">
    <source>
        <dbReference type="EMBL" id="KXB07301.1"/>
    </source>
</evidence>
<evidence type="ECO:0000313" key="3">
    <source>
        <dbReference type="Proteomes" id="UP000070504"/>
    </source>
</evidence>
<keyword evidence="3" id="KW-1185">Reference proteome</keyword>
<dbReference type="InterPro" id="IPR036390">
    <property type="entry name" value="WH_DNA-bd_sf"/>
</dbReference>
<dbReference type="EMBL" id="LHYH01000006">
    <property type="protein sequence ID" value="KXB07301.1"/>
    <property type="molecule type" value="Genomic_DNA"/>
</dbReference>
<reference evidence="2 3" key="1">
    <citation type="journal article" date="2016" name="Sci. Rep.">
        <title>Metabolic traits of an uncultured archaeal lineage -MSBL1- from brine pools of the Red Sea.</title>
        <authorList>
            <person name="Mwirichia R."/>
            <person name="Alam I."/>
            <person name="Rashid M."/>
            <person name="Vinu M."/>
            <person name="Ba-Alawi W."/>
            <person name="Anthony Kamau A."/>
            <person name="Kamanda Ngugi D."/>
            <person name="Goker M."/>
            <person name="Klenk H.P."/>
            <person name="Bajic V."/>
            <person name="Stingl U."/>
        </authorList>
    </citation>
    <scope>NUCLEOTIDE SEQUENCE [LARGE SCALE GENOMIC DNA]</scope>
    <source>
        <strain evidence="2">SCGC-AAA382K21</strain>
    </source>
</reference>
<feature type="domain" description="HTH arsR-type" evidence="1">
    <location>
        <begin position="15"/>
        <end position="56"/>
    </location>
</feature>
<proteinExistence type="predicted"/>
<comment type="caution">
    <text evidence="2">The sequence shown here is derived from an EMBL/GenBank/DDBJ whole genome shotgun (WGS) entry which is preliminary data.</text>
</comment>